<dbReference type="Proteomes" id="UP001428341">
    <property type="component" value="Unassembled WGS sequence"/>
</dbReference>
<comment type="caution">
    <text evidence="1">The sequence shown here is derived from an EMBL/GenBank/DDBJ whole genome shotgun (WGS) entry which is preliminary data.</text>
</comment>
<proteinExistence type="predicted"/>
<reference evidence="1 2" key="1">
    <citation type="submission" date="2024-05" db="EMBL/GenBank/DDBJ databases">
        <title>Haplotype-resolved chromosome-level genome assembly of Huyou (Citrus changshanensis).</title>
        <authorList>
            <person name="Miao C."/>
            <person name="Chen W."/>
            <person name="Wu Y."/>
            <person name="Wang L."/>
            <person name="Zhao S."/>
            <person name="Grierson D."/>
            <person name="Xu C."/>
            <person name="Chen K."/>
        </authorList>
    </citation>
    <scope>NUCLEOTIDE SEQUENCE [LARGE SCALE GENOMIC DNA]</scope>
    <source>
        <strain evidence="1">01-14</strain>
        <tissue evidence="1">Leaf</tissue>
    </source>
</reference>
<protein>
    <submittedName>
        <fullName evidence="1">Uncharacterized protein</fullName>
    </submittedName>
</protein>
<dbReference type="AlphaFoldDB" id="A0AAP0M626"/>
<evidence type="ECO:0000313" key="1">
    <source>
        <dbReference type="EMBL" id="KAK9199419.1"/>
    </source>
</evidence>
<gene>
    <name evidence="1" type="ORF">WN944_014610</name>
</gene>
<evidence type="ECO:0000313" key="2">
    <source>
        <dbReference type="Proteomes" id="UP001428341"/>
    </source>
</evidence>
<dbReference type="EMBL" id="JBCGBO010000005">
    <property type="protein sequence ID" value="KAK9199419.1"/>
    <property type="molecule type" value="Genomic_DNA"/>
</dbReference>
<name>A0AAP0M626_9ROSI</name>
<sequence length="78" mass="9015">MQPRQLIGFDLDFSSGAYPLNIYKFFKFNQNCVFDIKILLFFFGTVLLWQPGEVAPQLLHLKELLHPQGNLVIQNCVS</sequence>
<organism evidence="1 2">
    <name type="scientific">Citrus x changshan-huyou</name>
    <dbReference type="NCBI Taxonomy" id="2935761"/>
    <lineage>
        <taxon>Eukaryota</taxon>
        <taxon>Viridiplantae</taxon>
        <taxon>Streptophyta</taxon>
        <taxon>Embryophyta</taxon>
        <taxon>Tracheophyta</taxon>
        <taxon>Spermatophyta</taxon>
        <taxon>Magnoliopsida</taxon>
        <taxon>eudicotyledons</taxon>
        <taxon>Gunneridae</taxon>
        <taxon>Pentapetalae</taxon>
        <taxon>rosids</taxon>
        <taxon>malvids</taxon>
        <taxon>Sapindales</taxon>
        <taxon>Rutaceae</taxon>
        <taxon>Aurantioideae</taxon>
        <taxon>Citrus</taxon>
    </lineage>
</organism>
<keyword evidence="2" id="KW-1185">Reference proteome</keyword>
<accession>A0AAP0M626</accession>